<dbReference type="Pfam" id="PF25390">
    <property type="entry name" value="WD40_RLD"/>
    <property type="match status" value="1"/>
</dbReference>
<accession>A0A0K0DZN1</accession>
<evidence type="ECO:0000313" key="6">
    <source>
        <dbReference type="WBParaSite" id="SSTP_0000269200.1"/>
    </source>
</evidence>
<dbReference type="AlphaFoldDB" id="A0A0K0DZN1"/>
<feature type="repeat" description="RCC1" evidence="3">
    <location>
        <begin position="364"/>
        <end position="421"/>
    </location>
</feature>
<dbReference type="PANTHER" id="PTHR45982">
    <property type="entry name" value="REGULATOR OF CHROMOSOME CONDENSATION"/>
    <property type="match status" value="1"/>
</dbReference>
<dbReference type="InterPro" id="IPR058923">
    <property type="entry name" value="RCC1-like_dom"/>
</dbReference>
<dbReference type="STRING" id="6248.A0A0K0DZN1"/>
<reference evidence="6" key="1">
    <citation type="submission" date="2015-08" db="UniProtKB">
        <authorList>
            <consortium name="WormBaseParasite"/>
        </authorList>
    </citation>
    <scope>IDENTIFICATION</scope>
</reference>
<organism evidence="6">
    <name type="scientific">Strongyloides stercoralis</name>
    <name type="common">Threadworm</name>
    <dbReference type="NCBI Taxonomy" id="6248"/>
    <lineage>
        <taxon>Eukaryota</taxon>
        <taxon>Metazoa</taxon>
        <taxon>Ecdysozoa</taxon>
        <taxon>Nematoda</taxon>
        <taxon>Chromadorea</taxon>
        <taxon>Rhabditida</taxon>
        <taxon>Tylenchina</taxon>
        <taxon>Panagrolaimomorpha</taxon>
        <taxon>Strongyloidoidea</taxon>
        <taxon>Strongyloididae</taxon>
        <taxon>Strongyloides</taxon>
    </lineage>
</organism>
<keyword evidence="2" id="KW-0677">Repeat</keyword>
<dbReference type="InterPro" id="IPR051553">
    <property type="entry name" value="Ran_GTPase-activating"/>
</dbReference>
<feature type="repeat" description="RCC1" evidence="3">
    <location>
        <begin position="10"/>
        <end position="61"/>
    </location>
</feature>
<sequence>MLLDYSPEVGENIILTCGSGEQIGHGPRMITRKPRRIDMLFSGKVIDIAAGGIHSVVLTDNGDVYSCGISENGTIPIEESLNGNVDSVNTLTKLHFDDNIKDYGKIISIVAGASFTGALTDQGSVLTWGDFRDGSGEIENHKIFGDLRSRVKIIVDSRKGFKIVKIAAGENHIICLSNKGKLFTFGDLSKGQLGRVNGRYPSRGGAFYKDSSGKNIKVPNIIVKSKDVRFENVFASGYWSMAIDENGDVYVCGLNNFDQLGFPSSTEKDSDNRIMYFKKSPVFTKKGLKITHAYGTQHIVVRYDNGEVYSIGKNIDNALGIGSWKGKNDKVNWKSNKLNKLMFKEKILGVTASYGCSIAWDVTGVAWAWGTDTSGQLGLGINEDNEKMVPLPTKVLSKHLNGKKILKISIADNHSIFLATDS</sequence>
<keyword evidence="1" id="KW-0344">Guanine-nucleotide releasing factor</keyword>
<dbReference type="Proteomes" id="UP000035681">
    <property type="component" value="Unplaced"/>
</dbReference>
<evidence type="ECO:0000259" key="4">
    <source>
        <dbReference type="Pfam" id="PF25390"/>
    </source>
</evidence>
<keyword evidence="5" id="KW-1185">Reference proteome</keyword>
<dbReference type="PRINTS" id="PR00633">
    <property type="entry name" value="RCCNDNSATION"/>
</dbReference>
<protein>
    <submittedName>
        <fullName evidence="6 7">Regulator of chromosome condensation</fullName>
    </submittedName>
</protein>
<dbReference type="PROSITE" id="PS50012">
    <property type="entry name" value="RCC1_3"/>
    <property type="match status" value="4"/>
</dbReference>
<feature type="repeat" description="RCC1" evidence="3">
    <location>
        <begin position="123"/>
        <end position="179"/>
    </location>
</feature>
<evidence type="ECO:0000256" key="3">
    <source>
        <dbReference type="PROSITE-ProRule" id="PRU00235"/>
    </source>
</evidence>
<dbReference type="WBParaSite" id="SSTP_0000269200.1">
    <property type="protein sequence ID" value="SSTP_0000269200.1"/>
    <property type="gene ID" value="SSTP_0000269200"/>
</dbReference>
<dbReference type="InterPro" id="IPR009091">
    <property type="entry name" value="RCC1/BLIP-II"/>
</dbReference>
<feature type="domain" description="RCC1-like" evidence="4">
    <location>
        <begin position="14"/>
        <end position="417"/>
    </location>
</feature>
<evidence type="ECO:0000256" key="1">
    <source>
        <dbReference type="ARBA" id="ARBA00022658"/>
    </source>
</evidence>
<dbReference type="WBParaSite" id="TCONS_00001878.p1">
    <property type="protein sequence ID" value="TCONS_00001878.p1"/>
    <property type="gene ID" value="XLOC_001778"/>
</dbReference>
<dbReference type="InterPro" id="IPR000408">
    <property type="entry name" value="Reg_chr_condens"/>
</dbReference>
<evidence type="ECO:0000256" key="2">
    <source>
        <dbReference type="ARBA" id="ARBA00022737"/>
    </source>
</evidence>
<dbReference type="SUPFAM" id="SSF50985">
    <property type="entry name" value="RCC1/BLIP-II"/>
    <property type="match status" value="1"/>
</dbReference>
<evidence type="ECO:0000313" key="7">
    <source>
        <dbReference type="WBParaSite" id="TCONS_00001878.p1"/>
    </source>
</evidence>
<evidence type="ECO:0000313" key="5">
    <source>
        <dbReference type="Proteomes" id="UP000035681"/>
    </source>
</evidence>
<dbReference type="PROSITE" id="PS00626">
    <property type="entry name" value="RCC1_2"/>
    <property type="match status" value="2"/>
</dbReference>
<proteinExistence type="predicted"/>
<feature type="repeat" description="RCC1" evidence="3">
    <location>
        <begin position="180"/>
        <end position="246"/>
    </location>
</feature>
<dbReference type="Gene3D" id="2.130.10.30">
    <property type="entry name" value="Regulator of chromosome condensation 1/beta-lactamase-inhibitor protein II"/>
    <property type="match status" value="1"/>
</dbReference>
<dbReference type="PANTHER" id="PTHR45982:SF1">
    <property type="entry name" value="REGULATOR OF CHROMOSOME CONDENSATION"/>
    <property type="match status" value="1"/>
</dbReference>
<name>A0A0K0DZN1_STRER</name>